<name>A0A6J5UW15_PRUAR</name>
<evidence type="ECO:0000313" key="2">
    <source>
        <dbReference type="Proteomes" id="UP000507222"/>
    </source>
</evidence>
<protein>
    <submittedName>
        <fullName evidence="1">Uncharacterized protein</fullName>
    </submittedName>
</protein>
<sequence length="124" mass="14104">MDLSRMRGSKGRKDGNQAFGWTGLAVAGGARLTAWDVARTASVETTITSFNIKIQWAMQVCILVDKDWFLFEVTRIFGTVKPMDNVPVVLDWNLKRNDYGERFREKPDLTGNYSTPICRRNNVT</sequence>
<accession>A0A6J5UW15</accession>
<dbReference type="Proteomes" id="UP000507222">
    <property type="component" value="Unassembled WGS sequence"/>
</dbReference>
<gene>
    <name evidence="1" type="ORF">CURHAP_LOCUS31580</name>
</gene>
<reference evidence="1 2" key="1">
    <citation type="submission" date="2020-05" db="EMBL/GenBank/DDBJ databases">
        <authorList>
            <person name="Campoy J."/>
            <person name="Schneeberger K."/>
            <person name="Spophaly S."/>
        </authorList>
    </citation>
    <scope>NUCLEOTIDE SEQUENCE [LARGE SCALE GENOMIC DNA]</scope>
    <source>
        <strain evidence="1">PruArmRojPasFocal</strain>
    </source>
</reference>
<organism evidence="1 2">
    <name type="scientific">Prunus armeniaca</name>
    <name type="common">Apricot</name>
    <name type="synonym">Armeniaca vulgaris</name>
    <dbReference type="NCBI Taxonomy" id="36596"/>
    <lineage>
        <taxon>Eukaryota</taxon>
        <taxon>Viridiplantae</taxon>
        <taxon>Streptophyta</taxon>
        <taxon>Embryophyta</taxon>
        <taxon>Tracheophyta</taxon>
        <taxon>Spermatophyta</taxon>
        <taxon>Magnoliopsida</taxon>
        <taxon>eudicotyledons</taxon>
        <taxon>Gunneridae</taxon>
        <taxon>Pentapetalae</taxon>
        <taxon>rosids</taxon>
        <taxon>fabids</taxon>
        <taxon>Rosales</taxon>
        <taxon>Rosaceae</taxon>
        <taxon>Amygdaloideae</taxon>
        <taxon>Amygdaleae</taxon>
        <taxon>Prunus</taxon>
    </lineage>
</organism>
<proteinExistence type="predicted"/>
<dbReference type="EMBL" id="CAEKDK010000005">
    <property type="protein sequence ID" value="CAB4279355.1"/>
    <property type="molecule type" value="Genomic_DNA"/>
</dbReference>
<dbReference type="AlphaFoldDB" id="A0A6J5UW15"/>
<evidence type="ECO:0000313" key="1">
    <source>
        <dbReference type="EMBL" id="CAB4279355.1"/>
    </source>
</evidence>